<feature type="transmembrane region" description="Helical" evidence="8">
    <location>
        <begin position="257"/>
        <end position="278"/>
    </location>
</feature>
<dbReference type="PROSITE" id="PS01124">
    <property type="entry name" value="HTH_ARAC_FAMILY_2"/>
    <property type="match status" value="1"/>
</dbReference>
<keyword evidence="8" id="KW-1133">Transmembrane helix</keyword>
<feature type="transmembrane region" description="Helical" evidence="8">
    <location>
        <begin position="384"/>
        <end position="401"/>
    </location>
</feature>
<evidence type="ECO:0000259" key="11">
    <source>
        <dbReference type="PROSITE" id="PS50110"/>
    </source>
</evidence>
<reference evidence="13" key="1">
    <citation type="journal article" date="2019" name="Int. J. Syst. Evol. Microbiol.">
        <title>The Global Catalogue of Microorganisms (GCM) 10K type strain sequencing project: providing services to taxonomists for standard genome sequencing and annotation.</title>
        <authorList>
            <consortium name="The Broad Institute Genomics Platform"/>
            <consortium name="The Broad Institute Genome Sequencing Center for Infectious Disease"/>
            <person name="Wu L."/>
            <person name="Ma J."/>
        </authorList>
    </citation>
    <scope>NUCLEOTIDE SEQUENCE [LARGE SCALE GENOMIC DNA]</scope>
    <source>
        <strain evidence="13">CECT 8979</strain>
    </source>
</reference>
<dbReference type="Pfam" id="PF00512">
    <property type="entry name" value="HisKA"/>
    <property type="match status" value="1"/>
</dbReference>
<feature type="domain" description="HTH araC/xylS-type" evidence="9">
    <location>
        <begin position="852"/>
        <end position="948"/>
    </location>
</feature>
<dbReference type="InterPro" id="IPR036890">
    <property type="entry name" value="HATPase_C_sf"/>
</dbReference>
<dbReference type="PANTHER" id="PTHR43547">
    <property type="entry name" value="TWO-COMPONENT HISTIDINE KINASE"/>
    <property type="match status" value="1"/>
</dbReference>
<evidence type="ECO:0000313" key="12">
    <source>
        <dbReference type="EMBL" id="MFC3878133.1"/>
    </source>
</evidence>
<accession>A0ABV8AJS2</accession>
<dbReference type="Gene3D" id="2.60.40.2380">
    <property type="match status" value="1"/>
</dbReference>
<proteinExistence type="predicted"/>
<dbReference type="Pfam" id="PF00072">
    <property type="entry name" value="Response_reg"/>
    <property type="match status" value="1"/>
</dbReference>
<comment type="catalytic activity">
    <reaction evidence="1">
        <text>ATP + protein L-histidine = ADP + protein N-phospho-L-histidine.</text>
        <dbReference type="EC" id="2.7.13.3"/>
    </reaction>
</comment>
<dbReference type="InterPro" id="IPR001789">
    <property type="entry name" value="Sig_transdc_resp-reg_receiver"/>
</dbReference>
<dbReference type="Gene3D" id="3.40.50.2300">
    <property type="match status" value="1"/>
</dbReference>
<evidence type="ECO:0000256" key="6">
    <source>
        <dbReference type="ARBA" id="ARBA00023163"/>
    </source>
</evidence>
<protein>
    <recommendedName>
        <fullName evidence="2">histidine kinase</fullName>
        <ecNumber evidence="2">2.7.13.3</ecNumber>
    </recommendedName>
</protein>
<keyword evidence="6" id="KW-0804">Transcription</keyword>
<keyword evidence="12" id="KW-0067">ATP-binding</keyword>
<keyword evidence="3 7" id="KW-0597">Phosphoprotein</keyword>
<dbReference type="SUPFAM" id="SSF46689">
    <property type="entry name" value="Homeodomain-like"/>
    <property type="match status" value="1"/>
</dbReference>
<dbReference type="SMART" id="SM00388">
    <property type="entry name" value="HisKA"/>
    <property type="match status" value="1"/>
</dbReference>
<keyword evidence="8" id="KW-0812">Transmembrane</keyword>
<gene>
    <name evidence="12" type="ORF">ACFOSX_12915</name>
</gene>
<dbReference type="PROSITE" id="PS00041">
    <property type="entry name" value="HTH_ARAC_FAMILY_1"/>
    <property type="match status" value="1"/>
</dbReference>
<feature type="domain" description="Histidine kinase" evidence="10">
    <location>
        <begin position="440"/>
        <end position="658"/>
    </location>
</feature>
<dbReference type="Pfam" id="PF12833">
    <property type="entry name" value="HTH_18"/>
    <property type="match status" value="1"/>
</dbReference>
<dbReference type="SUPFAM" id="SSF52172">
    <property type="entry name" value="CheY-like"/>
    <property type="match status" value="1"/>
</dbReference>
<keyword evidence="4" id="KW-0805">Transcription regulation</keyword>
<dbReference type="SUPFAM" id="SSF47384">
    <property type="entry name" value="Homodimeric domain of signal transducing histidine kinase"/>
    <property type="match status" value="1"/>
</dbReference>
<dbReference type="SMART" id="SM00448">
    <property type="entry name" value="REC"/>
    <property type="match status" value="1"/>
</dbReference>
<dbReference type="SUPFAM" id="SSF55874">
    <property type="entry name" value="ATPase domain of HSP90 chaperone/DNA topoisomerase II/histidine kinase"/>
    <property type="match status" value="1"/>
</dbReference>
<evidence type="ECO:0000256" key="4">
    <source>
        <dbReference type="ARBA" id="ARBA00023015"/>
    </source>
</evidence>
<dbReference type="GO" id="GO:0005524">
    <property type="term" value="F:ATP binding"/>
    <property type="evidence" value="ECO:0007669"/>
    <property type="project" value="UniProtKB-KW"/>
</dbReference>
<evidence type="ECO:0000256" key="1">
    <source>
        <dbReference type="ARBA" id="ARBA00000085"/>
    </source>
</evidence>
<dbReference type="SMART" id="SM00342">
    <property type="entry name" value="HTH_ARAC"/>
    <property type="match status" value="1"/>
</dbReference>
<dbReference type="PROSITE" id="PS50110">
    <property type="entry name" value="RESPONSE_REGULATORY"/>
    <property type="match status" value="1"/>
</dbReference>
<dbReference type="Gene3D" id="1.10.10.60">
    <property type="entry name" value="Homeodomain-like"/>
    <property type="match status" value="1"/>
</dbReference>
<feature type="transmembrane region" description="Helical" evidence="8">
    <location>
        <begin position="199"/>
        <end position="219"/>
    </location>
</feature>
<keyword evidence="13" id="KW-1185">Reference proteome</keyword>
<keyword evidence="12" id="KW-0547">Nucleotide-binding</keyword>
<dbReference type="PROSITE" id="PS50109">
    <property type="entry name" value="HIS_KIN"/>
    <property type="match status" value="1"/>
</dbReference>
<feature type="domain" description="Response regulatory" evidence="11">
    <location>
        <begin position="705"/>
        <end position="820"/>
    </location>
</feature>
<dbReference type="Pfam" id="PF07696">
    <property type="entry name" value="7TMR-DISMED2"/>
    <property type="match status" value="1"/>
</dbReference>
<evidence type="ECO:0000256" key="7">
    <source>
        <dbReference type="PROSITE-ProRule" id="PRU00169"/>
    </source>
</evidence>
<evidence type="ECO:0000256" key="3">
    <source>
        <dbReference type="ARBA" id="ARBA00022553"/>
    </source>
</evidence>
<feature type="transmembrane region" description="Helical" evidence="8">
    <location>
        <begin position="323"/>
        <end position="343"/>
    </location>
</feature>
<dbReference type="SMART" id="SM00387">
    <property type="entry name" value="HATPase_c"/>
    <property type="match status" value="1"/>
</dbReference>
<feature type="transmembrane region" description="Helical" evidence="8">
    <location>
        <begin position="226"/>
        <end position="251"/>
    </location>
</feature>
<dbReference type="CDD" id="cd17574">
    <property type="entry name" value="REC_OmpR"/>
    <property type="match status" value="1"/>
</dbReference>
<dbReference type="InterPro" id="IPR011623">
    <property type="entry name" value="7TMR_DISM_rcpt_extracell_dom1"/>
</dbReference>
<feature type="transmembrane region" description="Helical" evidence="8">
    <location>
        <begin position="355"/>
        <end position="378"/>
    </location>
</feature>
<dbReference type="EMBL" id="JBHSAT010000022">
    <property type="protein sequence ID" value="MFC3878133.1"/>
    <property type="molecule type" value="Genomic_DNA"/>
</dbReference>
<dbReference type="CDD" id="cd00082">
    <property type="entry name" value="HisKA"/>
    <property type="match status" value="1"/>
</dbReference>
<keyword evidence="8" id="KW-0472">Membrane</keyword>
<evidence type="ECO:0000256" key="8">
    <source>
        <dbReference type="SAM" id="Phobius"/>
    </source>
</evidence>
<dbReference type="InterPro" id="IPR003594">
    <property type="entry name" value="HATPase_dom"/>
</dbReference>
<name>A0ABV8AJS2_9FLAO</name>
<evidence type="ECO:0000256" key="5">
    <source>
        <dbReference type="ARBA" id="ARBA00023125"/>
    </source>
</evidence>
<dbReference type="Gene3D" id="3.30.565.10">
    <property type="entry name" value="Histidine kinase-like ATPase, C-terminal domain"/>
    <property type="match status" value="1"/>
</dbReference>
<keyword evidence="5" id="KW-0238">DNA-binding</keyword>
<dbReference type="PANTHER" id="PTHR43547:SF2">
    <property type="entry name" value="HYBRID SIGNAL TRANSDUCTION HISTIDINE KINASE C"/>
    <property type="match status" value="1"/>
</dbReference>
<dbReference type="Proteomes" id="UP001595812">
    <property type="component" value="Unassembled WGS sequence"/>
</dbReference>
<evidence type="ECO:0000259" key="10">
    <source>
        <dbReference type="PROSITE" id="PS50109"/>
    </source>
</evidence>
<dbReference type="EC" id="2.7.13.3" evidence="2"/>
<comment type="caution">
    <text evidence="12">The sequence shown here is derived from an EMBL/GenBank/DDBJ whole genome shotgun (WGS) entry which is preliminary data.</text>
</comment>
<dbReference type="InterPro" id="IPR011006">
    <property type="entry name" value="CheY-like_superfamily"/>
</dbReference>
<dbReference type="Gene3D" id="1.10.287.130">
    <property type="match status" value="1"/>
</dbReference>
<dbReference type="InterPro" id="IPR005467">
    <property type="entry name" value="His_kinase_dom"/>
</dbReference>
<feature type="modified residue" description="4-aspartylphosphate" evidence="7">
    <location>
        <position position="753"/>
    </location>
</feature>
<dbReference type="Pfam" id="PF02518">
    <property type="entry name" value="HATPase_c"/>
    <property type="match status" value="1"/>
</dbReference>
<feature type="transmembrane region" description="Helical" evidence="8">
    <location>
        <begin position="290"/>
        <end position="311"/>
    </location>
</feature>
<dbReference type="InterPro" id="IPR009057">
    <property type="entry name" value="Homeodomain-like_sf"/>
</dbReference>
<dbReference type="PRINTS" id="PR00344">
    <property type="entry name" value="BCTRLSENSOR"/>
</dbReference>
<evidence type="ECO:0000256" key="2">
    <source>
        <dbReference type="ARBA" id="ARBA00012438"/>
    </source>
</evidence>
<dbReference type="InterPro" id="IPR003661">
    <property type="entry name" value="HisK_dim/P_dom"/>
</dbReference>
<evidence type="ECO:0000313" key="13">
    <source>
        <dbReference type="Proteomes" id="UP001595812"/>
    </source>
</evidence>
<dbReference type="InterPro" id="IPR018062">
    <property type="entry name" value="HTH_AraC-typ_CS"/>
</dbReference>
<dbReference type="InterPro" id="IPR036097">
    <property type="entry name" value="HisK_dim/P_sf"/>
</dbReference>
<sequence length="948" mass="108025">MKQLVSILFIFILNLNAFAQEVYEIDARYPVHDLSSHLRIYKDSTANLTIDKLLNDSSLKSIAGDEVPFYLERHTTYWGKINLKATEQLKDWALHFEDRHIGPPAWTKSNGKIDVYGFVDGQQIFHKKSGVEYSKSERDTKAHWALNQVSLSNLPTNDVVTIIIKVQSNKMGYPAYFNLTARSPEQPFYHELFGFQRSFNMFLFGVAFIIFLYHVLQYIYFKDKVFLWFTIWLGFCTLTQAMTIGLILGTISSNRFTFWALIAHGIFYSWWFFGRAFINSKTKFPKADKIMLGLAIFVFLEVFILALLPIITDYKPHFLGFKLHYFIMNLYSFASLGLSIYFFTRQDKFARYFGFGSIIASTFLIIGTLWSLGVLNLIRYFDPFAVGVFLQIIIYSFGIAYRRQVINKTNETDKLNAQKTYAEMQRVKDLDDVKSKFFANISHELRTPLSLISGPLHFSKRNQSEQQQDVTISRKSYDVISNNVERLQDLIDQLLELSRLESGKVHLNLKQGGLIQFLKSIIFSFESMSERLNIGLNTSFPEEQHQAFYDRDKLEKIVSNLLSNAFKYSNNGGMVTVAVGVSKSHLTLKITDTGNGISEKDIARIFDRFYRVEGSETKGSGIGLALTKELVDIYNGQISVDSRLGEGTTFKVRLPFTLNHLPEAISVVNNEKTVDYSETTINDILPEITSEETKTESPSDVNKPLALIVEDNSDLNAFISQILKPHYRLLNAENGLQGERMAMEHIPDIIFTDVMMPKKDGFELCNALKNNSKTSHIPIVMLTAKAGQSNKMEGLSQGADAYVVKPFQPEELLVRASNLIANRRKVWEQFQNSDLISLDAVDLAQLDNTFLQKVAHSISENLDNETFSIEDLASAVGFSRSQLHRKLKALTNKSANQIVVEMRLNKAHEMLIQKKGSVSEIAYSVGYTNLSYFTKSFKEKFGLLPSKL</sequence>
<dbReference type="InterPro" id="IPR004358">
    <property type="entry name" value="Sig_transdc_His_kin-like_C"/>
</dbReference>
<dbReference type="InterPro" id="IPR018060">
    <property type="entry name" value="HTH_AraC"/>
</dbReference>
<dbReference type="Pfam" id="PF07695">
    <property type="entry name" value="7TMR-DISM_7TM"/>
    <property type="match status" value="1"/>
</dbReference>
<dbReference type="RefSeq" id="WP_386101881.1">
    <property type="nucleotide sequence ID" value="NZ_JBHSAT010000022.1"/>
</dbReference>
<organism evidence="12 13">
    <name type="scientific">Winogradskyella maritima</name>
    <dbReference type="NCBI Taxonomy" id="1517766"/>
    <lineage>
        <taxon>Bacteria</taxon>
        <taxon>Pseudomonadati</taxon>
        <taxon>Bacteroidota</taxon>
        <taxon>Flavobacteriia</taxon>
        <taxon>Flavobacteriales</taxon>
        <taxon>Flavobacteriaceae</taxon>
        <taxon>Winogradskyella</taxon>
    </lineage>
</organism>
<evidence type="ECO:0000259" key="9">
    <source>
        <dbReference type="PROSITE" id="PS01124"/>
    </source>
</evidence>
<dbReference type="InterPro" id="IPR011622">
    <property type="entry name" value="7TMR_DISM_rcpt_extracell_dom2"/>
</dbReference>